<evidence type="ECO:0000256" key="1">
    <source>
        <dbReference type="ARBA" id="ARBA00022827"/>
    </source>
</evidence>
<keyword evidence="1" id="KW-0285">Flavoprotein</keyword>
<accession>A0A1H1RLI3</accession>
<sequence length="326" mass="35819">MKPFEYHKPQNKKNAIELAGKTTMYISGGTNLVDLMKKHIHEPDKLVDLTEAVSSEITVEKNGARIGAMLSNTALAENENIKTDYPLLSKAILKGASPQIRNMASTGGNLLQRTRCPYFYDSTMPCNKRNPGSGCSAIKGFSRMSAVIGYSNHCVAVHPSDMCVALVALDAKVEILNTTGETEMIDFINFHRLPGDTPQKDNNLPEGAIITAIEIPQNSFNTNFEYLKIRDRESYAFALISIAAALELSGNTIKDVRLASGGVAHKPWRWNKAESFLKNKEATEENFRQAAEIAVADITPLEDNKFKAPMLKGAIQQALLNCLSNN</sequence>
<dbReference type="Pfam" id="PF00941">
    <property type="entry name" value="FAD_binding_5"/>
    <property type="match status" value="1"/>
</dbReference>
<keyword evidence="1" id="KW-0274">FAD</keyword>
<dbReference type="GO" id="GO:0016491">
    <property type="term" value="F:oxidoreductase activity"/>
    <property type="evidence" value="ECO:0007669"/>
    <property type="project" value="InterPro"/>
</dbReference>
<evidence type="ECO:0000259" key="2">
    <source>
        <dbReference type="PROSITE" id="PS51387"/>
    </source>
</evidence>
<feature type="domain" description="FAD-binding PCMH-type" evidence="2">
    <location>
        <begin position="1"/>
        <end position="220"/>
    </location>
</feature>
<dbReference type="InterPro" id="IPR036318">
    <property type="entry name" value="FAD-bd_PCMH-like_sf"/>
</dbReference>
<dbReference type="Gene3D" id="3.30.43.10">
    <property type="entry name" value="Uridine Diphospho-n-acetylenolpyruvylglucosamine Reductase, domain 2"/>
    <property type="match status" value="1"/>
</dbReference>
<dbReference type="SMART" id="SM01092">
    <property type="entry name" value="CO_deh_flav_C"/>
    <property type="match status" value="1"/>
</dbReference>
<evidence type="ECO:0000313" key="3">
    <source>
        <dbReference type="EMBL" id="SDS36657.1"/>
    </source>
</evidence>
<protein>
    <submittedName>
        <fullName evidence="3">Xanthine dehydrogenase YagS FAD-binding subunit</fullName>
    </submittedName>
</protein>
<proteinExistence type="predicted"/>
<dbReference type="InterPro" id="IPR016166">
    <property type="entry name" value="FAD-bd_PCMH"/>
</dbReference>
<dbReference type="RefSeq" id="WP_089663510.1">
    <property type="nucleotide sequence ID" value="NZ_LT629745.1"/>
</dbReference>
<dbReference type="Gene3D" id="3.30.390.50">
    <property type="entry name" value="CO dehydrogenase flavoprotein, C-terminal domain"/>
    <property type="match status" value="1"/>
</dbReference>
<dbReference type="InterPro" id="IPR051312">
    <property type="entry name" value="Diverse_Substr_Oxidored"/>
</dbReference>
<dbReference type="InterPro" id="IPR016167">
    <property type="entry name" value="FAD-bd_PCMH_sub1"/>
</dbReference>
<keyword evidence="4" id="KW-1185">Reference proteome</keyword>
<name>A0A1H1RLI3_9FLAO</name>
<dbReference type="InterPro" id="IPR036683">
    <property type="entry name" value="CO_DH_flav_C_dom_sf"/>
</dbReference>
<dbReference type="PANTHER" id="PTHR42659:SF1">
    <property type="entry name" value="OXIDOREDUCTASE"/>
    <property type="match status" value="1"/>
</dbReference>
<dbReference type="STRING" id="1250231.SAMN04488552_2944"/>
<reference evidence="3 4" key="1">
    <citation type="submission" date="2016-10" db="EMBL/GenBank/DDBJ databases">
        <authorList>
            <person name="Varghese N."/>
            <person name="Submissions S."/>
        </authorList>
    </citation>
    <scope>NUCLEOTIDE SEQUENCE [LARGE SCALE GENOMIC DNA]</scope>
    <source>
        <strain evidence="3 4">Mar_2010_102</strain>
    </source>
</reference>
<dbReference type="AlphaFoldDB" id="A0A1H1RLI3"/>
<dbReference type="Gene3D" id="3.30.465.10">
    <property type="match status" value="2"/>
</dbReference>
<dbReference type="Pfam" id="PF03450">
    <property type="entry name" value="CO_deh_flav_C"/>
    <property type="match status" value="1"/>
</dbReference>
<dbReference type="SUPFAM" id="SSF55447">
    <property type="entry name" value="CO dehydrogenase flavoprotein C-terminal domain-like"/>
    <property type="match status" value="1"/>
</dbReference>
<dbReference type="InterPro" id="IPR016169">
    <property type="entry name" value="FAD-bd_PCMH_sub2"/>
</dbReference>
<dbReference type="EMBL" id="LT629745">
    <property type="protein sequence ID" value="SDS36657.1"/>
    <property type="molecule type" value="Genomic_DNA"/>
</dbReference>
<dbReference type="PROSITE" id="PS51387">
    <property type="entry name" value="FAD_PCMH"/>
    <property type="match status" value="1"/>
</dbReference>
<dbReference type="PANTHER" id="PTHR42659">
    <property type="entry name" value="XANTHINE DEHYDROGENASE SUBUNIT C-RELATED"/>
    <property type="match status" value="1"/>
</dbReference>
<organism evidence="3 4">
    <name type="scientific">Christiangramia echinicola</name>
    <dbReference type="NCBI Taxonomy" id="279359"/>
    <lineage>
        <taxon>Bacteria</taxon>
        <taxon>Pseudomonadati</taxon>
        <taxon>Bacteroidota</taxon>
        <taxon>Flavobacteriia</taxon>
        <taxon>Flavobacteriales</taxon>
        <taxon>Flavobacteriaceae</taxon>
        <taxon>Christiangramia</taxon>
    </lineage>
</organism>
<dbReference type="InterPro" id="IPR005107">
    <property type="entry name" value="CO_DH_flav_C"/>
</dbReference>
<dbReference type="Proteomes" id="UP000198858">
    <property type="component" value="Chromosome I"/>
</dbReference>
<dbReference type="SUPFAM" id="SSF56176">
    <property type="entry name" value="FAD-binding/transporter-associated domain-like"/>
    <property type="match status" value="1"/>
</dbReference>
<gene>
    <name evidence="3" type="ORF">SAMN04488552_2944</name>
</gene>
<dbReference type="GO" id="GO:0071949">
    <property type="term" value="F:FAD binding"/>
    <property type="evidence" value="ECO:0007669"/>
    <property type="project" value="InterPro"/>
</dbReference>
<evidence type="ECO:0000313" key="4">
    <source>
        <dbReference type="Proteomes" id="UP000198858"/>
    </source>
</evidence>
<dbReference type="InterPro" id="IPR002346">
    <property type="entry name" value="Mopterin_DH_FAD-bd"/>
</dbReference>